<name>A0A0E9SV61_ANGAN</name>
<accession>A0A0E9SV61</accession>
<reference evidence="2" key="2">
    <citation type="journal article" date="2015" name="Fish Shellfish Immunol.">
        <title>Early steps in the European eel (Anguilla anguilla)-Vibrio vulnificus interaction in the gills: Role of the RtxA13 toxin.</title>
        <authorList>
            <person name="Callol A."/>
            <person name="Pajuelo D."/>
            <person name="Ebbesson L."/>
            <person name="Teles M."/>
            <person name="MacKenzie S."/>
            <person name="Amaro C."/>
        </authorList>
    </citation>
    <scope>NUCLEOTIDE SEQUENCE</scope>
</reference>
<evidence type="ECO:0000313" key="2">
    <source>
        <dbReference type="EMBL" id="JAH44535.1"/>
    </source>
</evidence>
<protein>
    <submittedName>
        <fullName evidence="2">Uncharacterized protein</fullName>
    </submittedName>
</protein>
<proteinExistence type="predicted"/>
<dbReference type="AlphaFoldDB" id="A0A0E9SV61"/>
<reference evidence="2" key="1">
    <citation type="submission" date="2014-11" db="EMBL/GenBank/DDBJ databases">
        <authorList>
            <person name="Amaro Gonzalez C."/>
        </authorList>
    </citation>
    <scope>NUCLEOTIDE SEQUENCE</scope>
</reference>
<feature type="compositionally biased region" description="Polar residues" evidence="1">
    <location>
        <begin position="38"/>
        <end position="56"/>
    </location>
</feature>
<dbReference type="EMBL" id="GBXM01064042">
    <property type="protein sequence ID" value="JAH44535.1"/>
    <property type="molecule type" value="Transcribed_RNA"/>
</dbReference>
<evidence type="ECO:0000256" key="1">
    <source>
        <dbReference type="SAM" id="MobiDB-lite"/>
    </source>
</evidence>
<organism evidence="2">
    <name type="scientific">Anguilla anguilla</name>
    <name type="common">European freshwater eel</name>
    <name type="synonym">Muraena anguilla</name>
    <dbReference type="NCBI Taxonomy" id="7936"/>
    <lineage>
        <taxon>Eukaryota</taxon>
        <taxon>Metazoa</taxon>
        <taxon>Chordata</taxon>
        <taxon>Craniata</taxon>
        <taxon>Vertebrata</taxon>
        <taxon>Euteleostomi</taxon>
        <taxon>Actinopterygii</taxon>
        <taxon>Neopterygii</taxon>
        <taxon>Teleostei</taxon>
        <taxon>Anguilliformes</taxon>
        <taxon>Anguillidae</taxon>
        <taxon>Anguilla</taxon>
    </lineage>
</organism>
<feature type="region of interest" description="Disordered" evidence="1">
    <location>
        <begin position="38"/>
        <end position="71"/>
    </location>
</feature>
<sequence>MTVSHGQAFQMHLSHVHTVRCQHCQSSMVKISVRGQRLNHSGEQNSQTGSQLTMTFASAPGSGVKADCTPK</sequence>